<accession>A0A5J5GSR3</accession>
<sequence>MYDRPETRDAQDRLWAGLREAYGGPLPETLGQPDDLWAHWTDPALIFSQTCGFPFRALLHPHVQLVGTPDYGLPDCPPGHYRSVFVMRSEDASDDPAHWAGLRLAFNDRISQSGWAAPQTHLAERDLCFDDGLETGSHAASIRAVAEGRADIAAIDARTWEMARTWDRVTDGLAEVGRTAPSPGLPLITGPSGDPAALAAATRSAIDDLSPGDARTLGLVGLVEIPAEAYLAVPTPPKP</sequence>
<evidence type="ECO:0000313" key="2">
    <source>
        <dbReference type="Proteomes" id="UP000326554"/>
    </source>
</evidence>
<dbReference type="AlphaFoldDB" id="A0A5J5GSR3"/>
<comment type="caution">
    <text evidence="1">The sequence shown here is derived from an EMBL/GenBank/DDBJ whole genome shotgun (WGS) entry which is preliminary data.</text>
</comment>
<proteinExistence type="predicted"/>
<dbReference type="Gene3D" id="3.40.190.10">
    <property type="entry name" value="Periplasmic binding protein-like II"/>
    <property type="match status" value="1"/>
</dbReference>
<evidence type="ECO:0000313" key="1">
    <source>
        <dbReference type="EMBL" id="KAA9010683.1"/>
    </source>
</evidence>
<organism evidence="1 2">
    <name type="scientific">Histidinibacterium aquaticum</name>
    <dbReference type="NCBI Taxonomy" id="2613962"/>
    <lineage>
        <taxon>Bacteria</taxon>
        <taxon>Pseudomonadati</taxon>
        <taxon>Pseudomonadota</taxon>
        <taxon>Alphaproteobacteria</taxon>
        <taxon>Rhodobacterales</taxon>
        <taxon>Paracoccaceae</taxon>
        <taxon>Histidinibacterium</taxon>
    </lineage>
</organism>
<dbReference type="PANTHER" id="PTHR35841">
    <property type="entry name" value="PHOSPHONATES-BINDING PERIPLASMIC PROTEIN"/>
    <property type="match status" value="1"/>
</dbReference>
<name>A0A5J5GSR3_9RHOB</name>
<keyword evidence="2" id="KW-1185">Reference proteome</keyword>
<dbReference type="EMBL" id="VYQE01000001">
    <property type="protein sequence ID" value="KAA9010683.1"/>
    <property type="molecule type" value="Genomic_DNA"/>
</dbReference>
<reference evidence="1 2" key="1">
    <citation type="submission" date="2019-09" db="EMBL/GenBank/DDBJ databases">
        <authorList>
            <person name="Park J.-S."/>
            <person name="Choi H.-J."/>
        </authorList>
    </citation>
    <scope>NUCLEOTIDE SEQUENCE [LARGE SCALE GENOMIC DNA]</scope>
    <source>
        <strain evidence="1 2">176SS1-4</strain>
    </source>
</reference>
<protein>
    <submittedName>
        <fullName evidence="1">PhnD/SsuA/transferrin family substrate-binding protein</fullName>
    </submittedName>
</protein>
<dbReference type="Proteomes" id="UP000326554">
    <property type="component" value="Unassembled WGS sequence"/>
</dbReference>
<dbReference type="PANTHER" id="PTHR35841:SF1">
    <property type="entry name" value="PHOSPHONATES-BINDING PERIPLASMIC PROTEIN"/>
    <property type="match status" value="1"/>
</dbReference>
<dbReference type="Pfam" id="PF12974">
    <property type="entry name" value="Phosphonate-bd"/>
    <property type="match status" value="1"/>
</dbReference>
<dbReference type="SUPFAM" id="SSF53850">
    <property type="entry name" value="Periplasmic binding protein-like II"/>
    <property type="match status" value="1"/>
</dbReference>
<gene>
    <name evidence="1" type="ORF">F3S47_01005</name>
</gene>